<dbReference type="PANTHER" id="PTHR43690">
    <property type="entry name" value="NARDILYSIN"/>
    <property type="match status" value="1"/>
</dbReference>
<evidence type="ECO:0000259" key="12">
    <source>
        <dbReference type="Pfam" id="PF22456"/>
    </source>
</evidence>
<evidence type="ECO:0000256" key="5">
    <source>
        <dbReference type="ARBA" id="ARBA00022833"/>
    </source>
</evidence>
<proteinExistence type="inferred from homology"/>
<keyword evidence="3" id="KW-0479">Metal-binding</keyword>
<dbReference type="GeneID" id="87808913"/>
<evidence type="ECO:0000259" key="10">
    <source>
        <dbReference type="Pfam" id="PF05193"/>
    </source>
</evidence>
<accession>A0AAF0YCX2</accession>
<dbReference type="GO" id="GO:0046872">
    <property type="term" value="F:metal ion binding"/>
    <property type="evidence" value="ECO:0007669"/>
    <property type="project" value="UniProtKB-KW"/>
</dbReference>
<dbReference type="Pfam" id="PF05193">
    <property type="entry name" value="Peptidase_M16_C"/>
    <property type="match status" value="1"/>
</dbReference>
<dbReference type="InterPro" id="IPR007863">
    <property type="entry name" value="Peptidase_M16_C"/>
</dbReference>
<organism evidence="13 14">
    <name type="scientific">Vanrija pseudolonga</name>
    <dbReference type="NCBI Taxonomy" id="143232"/>
    <lineage>
        <taxon>Eukaryota</taxon>
        <taxon>Fungi</taxon>
        <taxon>Dikarya</taxon>
        <taxon>Basidiomycota</taxon>
        <taxon>Agaricomycotina</taxon>
        <taxon>Tremellomycetes</taxon>
        <taxon>Trichosporonales</taxon>
        <taxon>Trichosporonaceae</taxon>
        <taxon>Vanrija</taxon>
    </lineage>
</organism>
<feature type="domain" description="Peptidase M16 middle/third" evidence="11">
    <location>
        <begin position="438"/>
        <end position="725"/>
    </location>
</feature>
<dbReference type="Pfam" id="PF22456">
    <property type="entry name" value="PqqF-like_C_4"/>
    <property type="match status" value="1"/>
</dbReference>
<dbReference type="GO" id="GO:0005739">
    <property type="term" value="C:mitochondrion"/>
    <property type="evidence" value="ECO:0007669"/>
    <property type="project" value="TreeGrafter"/>
</dbReference>
<dbReference type="SUPFAM" id="SSF63411">
    <property type="entry name" value="LuxS/MPP-like metallohydrolase"/>
    <property type="match status" value="4"/>
</dbReference>
<dbReference type="InterPro" id="IPR054734">
    <property type="entry name" value="PqqF-like_C_4"/>
</dbReference>
<keyword evidence="8" id="KW-0732">Signal</keyword>
<keyword evidence="6" id="KW-0482">Metalloprotease</keyword>
<evidence type="ECO:0000256" key="7">
    <source>
        <dbReference type="RuleBase" id="RU004447"/>
    </source>
</evidence>
<feature type="domain" description="Coenzyme PQQ synthesis protein F-like C-terminal lobe" evidence="12">
    <location>
        <begin position="831"/>
        <end position="929"/>
    </location>
</feature>
<dbReference type="Gene3D" id="3.30.830.10">
    <property type="entry name" value="Metalloenzyme, LuxS/M16 peptidase-like"/>
    <property type="match status" value="4"/>
</dbReference>
<dbReference type="InterPro" id="IPR011765">
    <property type="entry name" value="Pept_M16_N"/>
</dbReference>
<evidence type="ECO:0000259" key="9">
    <source>
        <dbReference type="Pfam" id="PF00675"/>
    </source>
</evidence>
<dbReference type="PANTHER" id="PTHR43690:SF18">
    <property type="entry name" value="INSULIN-DEGRADING ENZYME-RELATED"/>
    <property type="match status" value="1"/>
</dbReference>
<dbReference type="InterPro" id="IPR032632">
    <property type="entry name" value="Peptidase_M16_M"/>
</dbReference>
<evidence type="ECO:0000256" key="6">
    <source>
        <dbReference type="ARBA" id="ARBA00023049"/>
    </source>
</evidence>
<dbReference type="GO" id="GO:0043171">
    <property type="term" value="P:peptide catabolic process"/>
    <property type="evidence" value="ECO:0007669"/>
    <property type="project" value="TreeGrafter"/>
</dbReference>
<evidence type="ECO:0000313" key="13">
    <source>
        <dbReference type="EMBL" id="WOO82186.1"/>
    </source>
</evidence>
<dbReference type="Proteomes" id="UP000827549">
    <property type="component" value="Chromosome 4"/>
</dbReference>
<reference evidence="13" key="1">
    <citation type="submission" date="2023-10" db="EMBL/GenBank/DDBJ databases">
        <authorList>
            <person name="Noh H."/>
        </authorList>
    </citation>
    <scope>NUCLEOTIDE SEQUENCE</scope>
    <source>
        <strain evidence="13">DUCC4014</strain>
    </source>
</reference>
<dbReference type="Pfam" id="PF00675">
    <property type="entry name" value="Peptidase_M16"/>
    <property type="match status" value="1"/>
</dbReference>
<dbReference type="FunFam" id="3.30.830.10:FF:000004">
    <property type="entry name" value="Putative insulin-degrading enzyme"/>
    <property type="match status" value="1"/>
</dbReference>
<comment type="similarity">
    <text evidence="1 7">Belongs to the peptidase M16 family.</text>
</comment>
<dbReference type="PROSITE" id="PS00143">
    <property type="entry name" value="INSULINASE"/>
    <property type="match status" value="1"/>
</dbReference>
<dbReference type="InterPro" id="IPR011249">
    <property type="entry name" value="Metalloenz_LuxS/M16"/>
</dbReference>
<dbReference type="EMBL" id="CP086717">
    <property type="protein sequence ID" value="WOO82186.1"/>
    <property type="molecule type" value="Genomic_DNA"/>
</dbReference>
<dbReference type="InterPro" id="IPR001431">
    <property type="entry name" value="Pept_M16_Zn_BS"/>
</dbReference>
<evidence type="ECO:0000256" key="1">
    <source>
        <dbReference type="ARBA" id="ARBA00007261"/>
    </source>
</evidence>
<dbReference type="FunFam" id="3.30.830.10:FF:000005">
    <property type="entry name" value="nardilysin isoform X1"/>
    <property type="match status" value="1"/>
</dbReference>
<keyword evidence="2" id="KW-0645">Protease</keyword>
<gene>
    <name evidence="13" type="primary">IDE</name>
    <name evidence="13" type="ORF">LOC62_04G005685</name>
</gene>
<evidence type="ECO:0000256" key="3">
    <source>
        <dbReference type="ARBA" id="ARBA00022723"/>
    </source>
</evidence>
<evidence type="ECO:0000256" key="4">
    <source>
        <dbReference type="ARBA" id="ARBA00022801"/>
    </source>
</evidence>
<protein>
    <submittedName>
        <fullName evidence="13">Insulin-degrading enzyme</fullName>
    </submittedName>
</protein>
<sequence>MPATAKPSTWLLVSLAVVLMAWLSSRSSQHTNMTVTPPVFPPCPPIPQATGPVNLLLPPTEDREHRYFTLDNGLEVVVVSDPKADKAAASMDVGVGHLSDPDDLPGCAHFCEHLMFLGTKKYPAENEYSVFLSSHNGGSNAWTAMTSTNYYFDVAPDALEGALDRFAGFFVEPLFAEDCTEREINAVNSEHKKNLQSDMWASIVEERFFQLEKSLSKPGHPYGKFGTGNLESLWTKPQEAGRDPRKQLIEWWEKEYCARRMKLAVAGRDDLDTLERLVRERFAAVPVRTEGQPLTGRDGVRVTFDEHPYGPEQQGVVTFIKPVRDMRALEINFPLPDLHHKHEVKPYNFVAHFVGHEGKGSLLSYLKEKGWANSLRAGNSHEASGFSFFKISLELTPEGLQHWKDAALAVFKYIALLRSVAPSETAYDEIRKLSEIGFKFAERGKTRDYVTQLSGWLQAPVPRDQIVSSNYLLGDWDEPLVTQVYSLFDPRSAVLGVTTQELPKNVPASFDKKEAIYGTQYHQEKLDDAFLKEALTGAPIPGLSLPGPNLFVPEKLDVVKQDVKEPAFRPELLRDTEVSRLWYKKDDRFWLPKTNLHVELQSPLLHVTPRTAVLARLLCDLFTDATAEDVYDASLADLSFDLYYTGDSISISAGGYTDKLALLTETMLNKFINFEIDPVRFDKVVDQIKLHWKNFELSEPYSLASYWSSYVRSQATWTQREKLQEIDFITPADVKAFANELFQRLYVESLVHGNTSADEAKALQDSFETILKPRALAPGEKAALRQLLLPPSSEHFWQIPVSNPAEVNNCVILYTQVGESTDPAARAQLALLAQIASEPAFNVLRTKEQLGYICQASQTGNPSTLGFQVLVQSERDPIYVETRIESFLEGLKETIENLSDEEFERHRKSLIEKKEESPKNLGEESRRFWHRILDRHYEFSRRQTDVEHLKATTKAEVLELFLSTVHPASKTRRKFSTHLKSQVKGGVVKFDLASGPEVIAAFGKHNVPVDQAAVQALLQTSPALTTVKEFVHKAIDQAASGGGLSAEATTELRAVADNLKGVESADAPAAEVKLKDGNVEVKDIYAFKATLTPSEAALPVEPLVVSKL</sequence>
<feature type="signal peptide" evidence="8">
    <location>
        <begin position="1"/>
        <end position="27"/>
    </location>
</feature>
<dbReference type="Pfam" id="PF16187">
    <property type="entry name" value="Peptidase_M16_M"/>
    <property type="match status" value="1"/>
</dbReference>
<evidence type="ECO:0000259" key="11">
    <source>
        <dbReference type="Pfam" id="PF16187"/>
    </source>
</evidence>
<dbReference type="AlphaFoldDB" id="A0AAF0YCX2"/>
<feature type="domain" description="Peptidase M16 N-terminal" evidence="9">
    <location>
        <begin position="76"/>
        <end position="201"/>
    </location>
</feature>
<feature type="chain" id="PRO_5042183904" evidence="8">
    <location>
        <begin position="28"/>
        <end position="1108"/>
    </location>
</feature>
<keyword evidence="4" id="KW-0378">Hydrolase</keyword>
<name>A0AAF0YCX2_9TREE</name>
<dbReference type="FunFam" id="3.30.830.10:FF:000003">
    <property type="entry name" value="Insulin-degrading enzyme"/>
    <property type="match status" value="1"/>
</dbReference>
<dbReference type="GO" id="GO:0005829">
    <property type="term" value="C:cytosol"/>
    <property type="evidence" value="ECO:0007669"/>
    <property type="project" value="TreeGrafter"/>
</dbReference>
<dbReference type="RefSeq" id="XP_062628218.1">
    <property type="nucleotide sequence ID" value="XM_062772234.1"/>
</dbReference>
<evidence type="ECO:0000313" key="14">
    <source>
        <dbReference type="Proteomes" id="UP000827549"/>
    </source>
</evidence>
<evidence type="ECO:0000256" key="8">
    <source>
        <dbReference type="SAM" id="SignalP"/>
    </source>
</evidence>
<keyword evidence="14" id="KW-1185">Reference proteome</keyword>
<dbReference type="InterPro" id="IPR050626">
    <property type="entry name" value="Peptidase_M16"/>
</dbReference>
<feature type="domain" description="Peptidase M16 C-terminal" evidence="10">
    <location>
        <begin position="245"/>
        <end position="432"/>
    </location>
</feature>
<dbReference type="GO" id="GO:0004222">
    <property type="term" value="F:metalloendopeptidase activity"/>
    <property type="evidence" value="ECO:0007669"/>
    <property type="project" value="InterPro"/>
</dbReference>
<evidence type="ECO:0000256" key="2">
    <source>
        <dbReference type="ARBA" id="ARBA00022670"/>
    </source>
</evidence>
<keyword evidence="5" id="KW-0862">Zinc</keyword>
<dbReference type="GO" id="GO:0051603">
    <property type="term" value="P:proteolysis involved in protein catabolic process"/>
    <property type="evidence" value="ECO:0007669"/>
    <property type="project" value="TreeGrafter"/>
</dbReference>